<evidence type="ECO:0000256" key="1">
    <source>
        <dbReference type="SAM" id="SignalP"/>
    </source>
</evidence>
<protein>
    <submittedName>
        <fullName evidence="3">SPOR domain-containing protein</fullName>
    </submittedName>
</protein>
<evidence type="ECO:0000313" key="4">
    <source>
        <dbReference type="Proteomes" id="UP000823750"/>
    </source>
</evidence>
<reference evidence="3" key="2">
    <citation type="journal article" date="2021" name="PeerJ">
        <title>Extensive microbial diversity within the chicken gut microbiome revealed by metagenomics and culture.</title>
        <authorList>
            <person name="Gilroy R."/>
            <person name="Ravi A."/>
            <person name="Getino M."/>
            <person name="Pursley I."/>
            <person name="Horton D.L."/>
            <person name="Alikhan N.F."/>
            <person name="Baker D."/>
            <person name="Gharbi K."/>
            <person name="Hall N."/>
            <person name="Watson M."/>
            <person name="Adriaenssens E.M."/>
            <person name="Foster-Nyarko E."/>
            <person name="Jarju S."/>
            <person name="Secka A."/>
            <person name="Antonio M."/>
            <person name="Oren A."/>
            <person name="Chaudhuri R.R."/>
            <person name="La Ragione R."/>
            <person name="Hildebrand F."/>
            <person name="Pallen M.J."/>
        </authorList>
    </citation>
    <scope>NUCLEOTIDE SEQUENCE</scope>
    <source>
        <strain evidence="3">B2-16538</strain>
    </source>
</reference>
<organism evidence="3 4">
    <name type="scientific">Candidatus Cryptobacteroides excrementavium</name>
    <dbReference type="NCBI Taxonomy" id="2840759"/>
    <lineage>
        <taxon>Bacteria</taxon>
        <taxon>Pseudomonadati</taxon>
        <taxon>Bacteroidota</taxon>
        <taxon>Bacteroidia</taxon>
        <taxon>Bacteroidales</taxon>
        <taxon>Candidatus Cryptobacteroides</taxon>
    </lineage>
</organism>
<gene>
    <name evidence="3" type="ORF">IAB78_01170</name>
</gene>
<dbReference type="Proteomes" id="UP000823750">
    <property type="component" value="Unassembled WGS sequence"/>
</dbReference>
<sequence>MNRTTRSFILIQILLAISAVSAFSAVPPQAATMSAETVKDSSGVRSIPEGYALKDSVIYVPAPKADTLLAGKNIFSIMPAVEKGYAADVKVHQSSEIRASMNAHFAGNASRQISGYRIRIFFDNKQSSREDSQAVMDRFTGMYHDVPAYRSYVNPYFKVTVGDFRSKTEAMQLLRKIRHEFPAAFIVKEKGICYPAVDKENAVTADTLEILYRLPEPENEMTL</sequence>
<dbReference type="Gene3D" id="3.30.70.1070">
    <property type="entry name" value="Sporulation related repeat"/>
    <property type="match status" value="1"/>
</dbReference>
<feature type="domain" description="SPOR" evidence="2">
    <location>
        <begin position="127"/>
        <end position="188"/>
    </location>
</feature>
<evidence type="ECO:0000259" key="2">
    <source>
        <dbReference type="Pfam" id="PF05036"/>
    </source>
</evidence>
<dbReference type="InterPro" id="IPR036680">
    <property type="entry name" value="SPOR-like_sf"/>
</dbReference>
<dbReference type="InterPro" id="IPR007730">
    <property type="entry name" value="SPOR-like_dom"/>
</dbReference>
<name>A0A9D9J319_9BACT</name>
<dbReference type="GO" id="GO:0042834">
    <property type="term" value="F:peptidoglycan binding"/>
    <property type="evidence" value="ECO:0007669"/>
    <property type="project" value="InterPro"/>
</dbReference>
<dbReference type="AlphaFoldDB" id="A0A9D9J319"/>
<comment type="caution">
    <text evidence="3">The sequence shown here is derived from an EMBL/GenBank/DDBJ whole genome shotgun (WGS) entry which is preliminary data.</text>
</comment>
<keyword evidence="1" id="KW-0732">Signal</keyword>
<proteinExistence type="predicted"/>
<dbReference type="EMBL" id="JADILX010000022">
    <property type="protein sequence ID" value="MBO8485021.1"/>
    <property type="molecule type" value="Genomic_DNA"/>
</dbReference>
<feature type="signal peptide" evidence="1">
    <location>
        <begin position="1"/>
        <end position="24"/>
    </location>
</feature>
<accession>A0A9D9J319</accession>
<feature type="chain" id="PRO_5039525334" evidence="1">
    <location>
        <begin position="25"/>
        <end position="223"/>
    </location>
</feature>
<reference evidence="3" key="1">
    <citation type="submission" date="2020-10" db="EMBL/GenBank/DDBJ databases">
        <authorList>
            <person name="Gilroy R."/>
        </authorList>
    </citation>
    <scope>NUCLEOTIDE SEQUENCE</scope>
    <source>
        <strain evidence="3">B2-16538</strain>
    </source>
</reference>
<evidence type="ECO:0000313" key="3">
    <source>
        <dbReference type="EMBL" id="MBO8485021.1"/>
    </source>
</evidence>
<dbReference type="Pfam" id="PF05036">
    <property type="entry name" value="SPOR"/>
    <property type="match status" value="1"/>
</dbReference>